<feature type="region of interest" description="Disordered" evidence="1">
    <location>
        <begin position="1"/>
        <end position="22"/>
    </location>
</feature>
<organism evidence="2">
    <name type="scientific">Zooxanthella nutricula</name>
    <dbReference type="NCBI Taxonomy" id="1333877"/>
    <lineage>
        <taxon>Eukaryota</taxon>
        <taxon>Sar</taxon>
        <taxon>Alveolata</taxon>
        <taxon>Dinophyceae</taxon>
        <taxon>Peridiniales</taxon>
        <taxon>Peridiniales incertae sedis</taxon>
        <taxon>Zooxanthella</taxon>
    </lineage>
</organism>
<feature type="compositionally biased region" description="Polar residues" evidence="1">
    <location>
        <begin position="1"/>
        <end position="11"/>
    </location>
</feature>
<feature type="compositionally biased region" description="Pro residues" evidence="1">
    <location>
        <begin position="55"/>
        <end position="70"/>
    </location>
</feature>
<feature type="region of interest" description="Disordered" evidence="1">
    <location>
        <begin position="105"/>
        <end position="175"/>
    </location>
</feature>
<sequence>MRKVRSTSALPSPTGGEDIKTACHPLSTELRRWEGLAATTRRCDMKGMKDVEFEFPPPPKPPADPEPPKGPGRQGLVLFPKYMLINNCHLKTTDLQRFQRQQLEEQRRMAEEAPETSFYSEKDSVTVSERSGPLKFDASWGQPKLKEPSFGGPHWAGAALPAGGSQRHSNPLRMG</sequence>
<dbReference type="AlphaFoldDB" id="A0A7S2K8Y1"/>
<protein>
    <submittedName>
        <fullName evidence="2">Uncharacterized protein</fullName>
    </submittedName>
</protein>
<evidence type="ECO:0000313" key="2">
    <source>
        <dbReference type="EMBL" id="CAD9567889.1"/>
    </source>
</evidence>
<proteinExistence type="predicted"/>
<feature type="region of interest" description="Disordered" evidence="1">
    <location>
        <begin position="50"/>
        <end position="75"/>
    </location>
</feature>
<name>A0A7S2K8Y1_9DINO</name>
<dbReference type="EMBL" id="HBGW01042617">
    <property type="protein sequence ID" value="CAD9567889.1"/>
    <property type="molecule type" value="Transcribed_RNA"/>
</dbReference>
<reference evidence="2" key="1">
    <citation type="submission" date="2021-01" db="EMBL/GenBank/DDBJ databases">
        <authorList>
            <person name="Corre E."/>
            <person name="Pelletier E."/>
            <person name="Niang G."/>
            <person name="Scheremetjew M."/>
            <person name="Finn R."/>
            <person name="Kale V."/>
            <person name="Holt S."/>
            <person name="Cochrane G."/>
            <person name="Meng A."/>
            <person name="Brown T."/>
            <person name="Cohen L."/>
        </authorList>
    </citation>
    <scope>NUCLEOTIDE SEQUENCE</scope>
    <source>
        <strain evidence="2">RCC3387</strain>
    </source>
</reference>
<accession>A0A7S2K8Y1</accession>
<evidence type="ECO:0000256" key="1">
    <source>
        <dbReference type="SAM" id="MobiDB-lite"/>
    </source>
</evidence>
<gene>
    <name evidence="2" type="ORF">BRAN1462_LOCUS26979</name>
</gene>